<dbReference type="EMBL" id="CP093313">
    <property type="protein sequence ID" value="UWZ82150.1"/>
    <property type="molecule type" value="Genomic_DNA"/>
</dbReference>
<dbReference type="GO" id="GO:0005737">
    <property type="term" value="C:cytoplasm"/>
    <property type="evidence" value="ECO:0007669"/>
    <property type="project" value="TreeGrafter"/>
</dbReference>
<keyword evidence="3" id="KW-1185">Reference proteome</keyword>
<dbReference type="Proteomes" id="UP001059380">
    <property type="component" value="Chromosome"/>
</dbReference>
<dbReference type="RefSeq" id="WP_260791262.1">
    <property type="nucleotide sequence ID" value="NZ_CP093313.1"/>
</dbReference>
<protein>
    <submittedName>
        <fullName evidence="2">MBL fold metallo-hydrolase</fullName>
    </submittedName>
</protein>
<gene>
    <name evidence="2" type="ORF">MOP44_16390</name>
</gene>
<reference evidence="2" key="1">
    <citation type="submission" date="2021-04" db="EMBL/GenBank/DDBJ databases">
        <title>Phylogenetic analysis of Acidobacteriaceae.</title>
        <authorList>
            <person name="Qiu L."/>
            <person name="Zhang Q."/>
        </authorList>
    </citation>
    <scope>NUCLEOTIDE SEQUENCE</scope>
    <source>
        <strain evidence="2">DSM 25168</strain>
    </source>
</reference>
<dbReference type="InterPro" id="IPR001279">
    <property type="entry name" value="Metallo-B-lactamas"/>
</dbReference>
<dbReference type="InterPro" id="IPR036866">
    <property type="entry name" value="RibonucZ/Hydroxyglut_hydro"/>
</dbReference>
<evidence type="ECO:0000313" key="2">
    <source>
        <dbReference type="EMBL" id="UWZ82150.1"/>
    </source>
</evidence>
<dbReference type="Pfam" id="PF12706">
    <property type="entry name" value="Lactamase_B_2"/>
    <property type="match status" value="1"/>
</dbReference>
<dbReference type="Gene3D" id="3.60.15.10">
    <property type="entry name" value="Ribonuclease Z/Hydroxyacylglutathione hydrolase-like"/>
    <property type="match status" value="1"/>
</dbReference>
<dbReference type="KEGG" id="orp:MOP44_16390"/>
<dbReference type="PANTHER" id="PTHR15032:SF4">
    <property type="entry name" value="N-ACYL-PHOSPHATIDYLETHANOLAMINE-HYDROLYZING PHOSPHOLIPASE D"/>
    <property type="match status" value="1"/>
</dbReference>
<evidence type="ECO:0000259" key="1">
    <source>
        <dbReference type="Pfam" id="PF12706"/>
    </source>
</evidence>
<proteinExistence type="predicted"/>
<sequence length="338" mass="37870">MSYLVPARRESRRFLNPVPTEVGGLSVMFKIGPEFFLGSKARSPKHQLGPFKTDPRIFDELTRTGLRVTWFGHASSLVELDGIRILIDPVWEERASPTTWSGPKRFFAPTLPLEQLPPIDVVLISHDHYDHLGAGTMRTLANLPATRSARWIAPLGVGSILEEMGLDRARCRELDWMDTVHAGPIAITALPARHFSGRSLFNRMQTLWASFALIGPTRRVYYGADSGEWSGFEEIGARFGPFDLTMLEIGASNPLWAQIHMGPEGAVRSFRALGSSGLLMPIHWGLFDLALHHWRQPIEYMFAVENLKLWSPAPGQPAEVIKGDELRSNWWKPEASSP</sequence>
<organism evidence="2 3">
    <name type="scientific">Occallatibacter riparius</name>
    <dbReference type="NCBI Taxonomy" id="1002689"/>
    <lineage>
        <taxon>Bacteria</taxon>
        <taxon>Pseudomonadati</taxon>
        <taxon>Acidobacteriota</taxon>
        <taxon>Terriglobia</taxon>
        <taxon>Terriglobales</taxon>
        <taxon>Acidobacteriaceae</taxon>
        <taxon>Occallatibacter</taxon>
    </lineage>
</organism>
<feature type="domain" description="Metallo-beta-lactamase" evidence="1">
    <location>
        <begin position="84"/>
        <end position="284"/>
    </location>
</feature>
<evidence type="ECO:0000313" key="3">
    <source>
        <dbReference type="Proteomes" id="UP001059380"/>
    </source>
</evidence>
<dbReference type="AlphaFoldDB" id="A0A9J7BML0"/>
<accession>A0A9J7BML0</accession>
<dbReference type="PANTHER" id="PTHR15032">
    <property type="entry name" value="N-ACYL-PHOSPHATIDYLETHANOLAMINE-HYDROLYZING PHOSPHOLIPASE D"/>
    <property type="match status" value="1"/>
</dbReference>
<dbReference type="SUPFAM" id="SSF56281">
    <property type="entry name" value="Metallo-hydrolase/oxidoreductase"/>
    <property type="match status" value="1"/>
</dbReference>
<name>A0A9J7BML0_9BACT</name>